<organism evidence="1">
    <name type="scientific">marine sediment metagenome</name>
    <dbReference type="NCBI Taxonomy" id="412755"/>
    <lineage>
        <taxon>unclassified sequences</taxon>
        <taxon>metagenomes</taxon>
        <taxon>ecological metagenomes</taxon>
    </lineage>
</organism>
<protein>
    <submittedName>
        <fullName evidence="1">Uncharacterized protein</fullName>
    </submittedName>
</protein>
<name>X1BNF9_9ZZZZ</name>
<evidence type="ECO:0000313" key="1">
    <source>
        <dbReference type="EMBL" id="GAG96515.1"/>
    </source>
</evidence>
<dbReference type="AlphaFoldDB" id="X1BNF9"/>
<accession>X1BNF9</accession>
<dbReference type="EMBL" id="BART01025083">
    <property type="protein sequence ID" value="GAG96515.1"/>
    <property type="molecule type" value="Genomic_DNA"/>
</dbReference>
<reference evidence="1" key="1">
    <citation type="journal article" date="2014" name="Front. Microbiol.">
        <title>High frequency of phylogenetically diverse reductive dehalogenase-homologous genes in deep subseafloor sedimentary metagenomes.</title>
        <authorList>
            <person name="Kawai M."/>
            <person name="Futagami T."/>
            <person name="Toyoda A."/>
            <person name="Takaki Y."/>
            <person name="Nishi S."/>
            <person name="Hori S."/>
            <person name="Arai W."/>
            <person name="Tsubouchi T."/>
            <person name="Morono Y."/>
            <person name="Uchiyama I."/>
            <person name="Ito T."/>
            <person name="Fujiyama A."/>
            <person name="Inagaki F."/>
            <person name="Takami H."/>
        </authorList>
    </citation>
    <scope>NUCLEOTIDE SEQUENCE</scope>
    <source>
        <strain evidence="1">Expedition CK06-06</strain>
    </source>
</reference>
<gene>
    <name evidence="1" type="ORF">S01H4_45107</name>
</gene>
<comment type="caution">
    <text evidence="1">The sequence shown here is derived from an EMBL/GenBank/DDBJ whole genome shotgun (WGS) entry which is preliminary data.</text>
</comment>
<feature type="non-terminal residue" evidence="1">
    <location>
        <position position="1"/>
    </location>
</feature>
<proteinExistence type="predicted"/>
<sequence>ESYTDLDLLLCFVDCLFRKDNRIALKKNLELR</sequence>